<dbReference type="AlphaFoldDB" id="A0A139APZ1"/>
<feature type="compositionally biased region" description="Basic and acidic residues" evidence="1">
    <location>
        <begin position="341"/>
        <end position="352"/>
    </location>
</feature>
<dbReference type="PANTHER" id="PTHR32085">
    <property type="entry name" value="PROTEIN CSF1"/>
    <property type="match status" value="1"/>
</dbReference>
<evidence type="ECO:0000313" key="2">
    <source>
        <dbReference type="EMBL" id="KXS18555.1"/>
    </source>
</evidence>
<dbReference type="GO" id="GO:0006113">
    <property type="term" value="P:fermentation"/>
    <property type="evidence" value="ECO:0007669"/>
    <property type="project" value="InterPro"/>
</dbReference>
<dbReference type="PANTHER" id="PTHR32085:SF3">
    <property type="entry name" value="PROTEIN CSF1"/>
    <property type="match status" value="1"/>
</dbReference>
<name>A0A139APZ1_GONPJ</name>
<evidence type="ECO:0000256" key="1">
    <source>
        <dbReference type="SAM" id="MobiDB-lite"/>
    </source>
</evidence>
<protein>
    <submittedName>
        <fullName evidence="2">Uncharacterized protein</fullName>
    </submittedName>
</protein>
<proteinExistence type="predicted"/>
<dbReference type="STRING" id="1344416.A0A139APZ1"/>
<keyword evidence="3" id="KW-1185">Reference proteome</keyword>
<feature type="compositionally biased region" description="Low complexity" evidence="1">
    <location>
        <begin position="360"/>
        <end position="372"/>
    </location>
</feature>
<evidence type="ECO:0000313" key="3">
    <source>
        <dbReference type="Proteomes" id="UP000070544"/>
    </source>
</evidence>
<feature type="region of interest" description="Disordered" evidence="1">
    <location>
        <begin position="308"/>
        <end position="389"/>
    </location>
</feature>
<dbReference type="InterPro" id="IPR029636">
    <property type="entry name" value="Csf1"/>
</dbReference>
<dbReference type="OrthoDB" id="10051416at2759"/>
<dbReference type="EMBL" id="KQ965741">
    <property type="protein sequence ID" value="KXS18555.1"/>
    <property type="molecule type" value="Genomic_DNA"/>
</dbReference>
<dbReference type="Proteomes" id="UP000070544">
    <property type="component" value="Unassembled WGS sequence"/>
</dbReference>
<reference evidence="2 3" key="1">
    <citation type="journal article" date="2015" name="Genome Biol. Evol.">
        <title>Phylogenomic analyses indicate that early fungi evolved digesting cell walls of algal ancestors of land plants.</title>
        <authorList>
            <person name="Chang Y."/>
            <person name="Wang S."/>
            <person name="Sekimoto S."/>
            <person name="Aerts A.L."/>
            <person name="Choi C."/>
            <person name="Clum A."/>
            <person name="LaButti K.M."/>
            <person name="Lindquist E.A."/>
            <person name="Yee Ngan C."/>
            <person name="Ohm R.A."/>
            <person name="Salamov A.A."/>
            <person name="Grigoriev I.V."/>
            <person name="Spatafora J.W."/>
            <person name="Berbee M.L."/>
        </authorList>
    </citation>
    <scope>NUCLEOTIDE SEQUENCE [LARGE SCALE GENOMIC DNA]</scope>
    <source>
        <strain evidence="2 3">JEL478</strain>
    </source>
</reference>
<feature type="compositionally biased region" description="Basic and acidic residues" evidence="1">
    <location>
        <begin position="311"/>
        <end position="329"/>
    </location>
</feature>
<dbReference type="GO" id="GO:0016020">
    <property type="term" value="C:membrane"/>
    <property type="evidence" value="ECO:0007669"/>
    <property type="project" value="InterPro"/>
</dbReference>
<sequence>MSSPLDSVRVDLSIASLSSNMEYQYERILLAEVGPLVMRVSDGLSPSSAYPRTLHVTLTVLLEMARGIMSQRSIPTMMHVHQRLRVVAEEKEGYARSLFSDSRTTSGLSESHGFQIAEPASPTLTDEARTALRKRALWRGVPLDKMIGKVDLQVANASFTFFKYTFRDSDGVHIGIKAAQILVNMDVPVPTYENYSQSTHLGAGTVSLQRAVGKAISPAEERSWTPQQWFDHIESFSKKNILVVPKSTVDFEGFVRKVERRRVEYSLRANFSAPIDVALNFSLYRYLISLGQLYAKAMELKEIGVAYGTQDKPKPDEGAQDAAKAKGDKLASPTRATPGKSPEKFQRPKDDTLGGETTASKPDPSSKPGSDGIDPHAPPAAAKSSSSSAHGIDFVATGPVEFYPHLQVTGEATPKEWLEWLAGTKEAVPSFIFTTVTETAASAVDGAVWVWKNVAAGSQAEGSSGSVVLGRVTGT</sequence>
<accession>A0A139APZ1</accession>
<gene>
    <name evidence="2" type="ORF">M427DRAFT_29491</name>
</gene>
<feature type="compositionally biased region" description="Low complexity" evidence="1">
    <location>
        <begin position="379"/>
        <end position="389"/>
    </location>
</feature>
<organism evidence="2 3">
    <name type="scientific">Gonapodya prolifera (strain JEL478)</name>
    <name type="common">Monoblepharis prolifera</name>
    <dbReference type="NCBI Taxonomy" id="1344416"/>
    <lineage>
        <taxon>Eukaryota</taxon>
        <taxon>Fungi</taxon>
        <taxon>Fungi incertae sedis</taxon>
        <taxon>Chytridiomycota</taxon>
        <taxon>Chytridiomycota incertae sedis</taxon>
        <taxon>Monoblepharidomycetes</taxon>
        <taxon>Monoblepharidales</taxon>
        <taxon>Gonapodyaceae</taxon>
        <taxon>Gonapodya</taxon>
    </lineage>
</organism>